<evidence type="ECO:0000256" key="1">
    <source>
        <dbReference type="SAM" id="SignalP"/>
    </source>
</evidence>
<evidence type="ECO:0000313" key="3">
    <source>
        <dbReference type="EMBL" id="GMA40528.1"/>
    </source>
</evidence>
<evidence type="ECO:0000313" key="4">
    <source>
        <dbReference type="Proteomes" id="UP001157126"/>
    </source>
</evidence>
<gene>
    <name evidence="3" type="ORF">GCM10025883_25730</name>
</gene>
<name>A0ABQ6IT99_9MICO</name>
<keyword evidence="1" id="KW-0732">Signal</keyword>
<dbReference type="InterPro" id="IPR000871">
    <property type="entry name" value="Beta-lactam_class-A"/>
</dbReference>
<dbReference type="Proteomes" id="UP001157126">
    <property type="component" value="Unassembled WGS sequence"/>
</dbReference>
<keyword evidence="4" id="KW-1185">Reference proteome</keyword>
<dbReference type="EMBL" id="BSUO01000001">
    <property type="protein sequence ID" value="GMA40528.1"/>
    <property type="molecule type" value="Genomic_DNA"/>
</dbReference>
<comment type="caution">
    <text evidence="3">The sequence shown here is derived from an EMBL/GenBank/DDBJ whole genome shotgun (WGS) entry which is preliminary data.</text>
</comment>
<proteinExistence type="predicted"/>
<dbReference type="Pfam" id="PF13354">
    <property type="entry name" value="Beta-lactamase2"/>
    <property type="match status" value="1"/>
</dbReference>
<reference evidence="4" key="1">
    <citation type="journal article" date="2019" name="Int. J. Syst. Evol. Microbiol.">
        <title>The Global Catalogue of Microorganisms (GCM) 10K type strain sequencing project: providing services to taxonomists for standard genome sequencing and annotation.</title>
        <authorList>
            <consortium name="The Broad Institute Genomics Platform"/>
            <consortium name="The Broad Institute Genome Sequencing Center for Infectious Disease"/>
            <person name="Wu L."/>
            <person name="Ma J."/>
        </authorList>
    </citation>
    <scope>NUCLEOTIDE SEQUENCE [LARGE SCALE GENOMIC DNA]</scope>
    <source>
        <strain evidence="4">NBRC 113072</strain>
    </source>
</reference>
<sequence>MSGRFGRRAATIIGVATCATLALAPTAHGVPTGGAGQRSSAFDTVAGQDAAPFSDAEVRRVLGKARDDVSFSVRDRRTGQVYTYNSGMRNSTGSIVKVLVLATIVRERRESGRSLSSGQKKLADRMIRYSDNDATNSLLRQAGGRWAVQRMAKDLGMSRTTLQGAWGRTSTSAADQRLLMDKLVGGTPHLSKADRRYILGLMGRVVPEQRWGVGKVPAGQSVAVKNGWVPLSPRGWRVNSIGSVKGSGRDYTLAILSYDNSSMGVGVERTRKISELVWKKLAPADAMAGATAPTASGTTAAPTLYWIRAGAAVPPHPLR</sequence>
<evidence type="ECO:0000259" key="2">
    <source>
        <dbReference type="Pfam" id="PF13354"/>
    </source>
</evidence>
<dbReference type="PANTHER" id="PTHR35333:SF3">
    <property type="entry name" value="BETA-LACTAMASE-TYPE TRANSPEPTIDASE FOLD CONTAINING PROTEIN"/>
    <property type="match status" value="1"/>
</dbReference>
<feature type="domain" description="Beta-lactamase class A catalytic" evidence="2">
    <location>
        <begin position="120"/>
        <end position="256"/>
    </location>
</feature>
<protein>
    <recommendedName>
        <fullName evidence="2">Beta-lactamase class A catalytic domain-containing protein</fullName>
    </recommendedName>
</protein>
<dbReference type="SUPFAM" id="SSF56601">
    <property type="entry name" value="beta-lactamase/transpeptidase-like"/>
    <property type="match status" value="1"/>
</dbReference>
<feature type="chain" id="PRO_5046301778" description="Beta-lactamase class A catalytic domain-containing protein" evidence="1">
    <location>
        <begin position="30"/>
        <end position="319"/>
    </location>
</feature>
<feature type="signal peptide" evidence="1">
    <location>
        <begin position="1"/>
        <end position="29"/>
    </location>
</feature>
<dbReference type="InterPro" id="IPR045155">
    <property type="entry name" value="Beta-lactam_cat"/>
</dbReference>
<dbReference type="PANTHER" id="PTHR35333">
    <property type="entry name" value="BETA-LACTAMASE"/>
    <property type="match status" value="1"/>
</dbReference>
<dbReference type="Gene3D" id="3.40.710.10">
    <property type="entry name" value="DD-peptidase/beta-lactamase superfamily"/>
    <property type="match status" value="1"/>
</dbReference>
<dbReference type="InterPro" id="IPR012338">
    <property type="entry name" value="Beta-lactam/transpept-like"/>
</dbReference>
<organism evidence="3 4">
    <name type="scientific">Mobilicoccus caccae</name>
    <dbReference type="NCBI Taxonomy" id="1859295"/>
    <lineage>
        <taxon>Bacteria</taxon>
        <taxon>Bacillati</taxon>
        <taxon>Actinomycetota</taxon>
        <taxon>Actinomycetes</taxon>
        <taxon>Micrococcales</taxon>
        <taxon>Dermatophilaceae</taxon>
        <taxon>Mobilicoccus</taxon>
    </lineage>
</organism>
<dbReference type="RefSeq" id="WP_284304215.1">
    <property type="nucleotide sequence ID" value="NZ_BSUO01000001.1"/>
</dbReference>
<accession>A0ABQ6IT99</accession>